<reference evidence="1 2" key="2">
    <citation type="submission" date="2020-06" db="EMBL/GenBank/DDBJ databases">
        <title>Halomonas songnenensis sp. nov., a moderately halophilic bacterium isolated from saline and alkaline soils.</title>
        <authorList>
            <person name="Jiang J."/>
            <person name="Pan Y."/>
        </authorList>
    </citation>
    <scope>NUCLEOTIDE SEQUENCE [LARGE SCALE GENOMIC DNA]</scope>
    <source>
        <strain evidence="1 2">TBZ9</strain>
    </source>
</reference>
<comment type="caution">
    <text evidence="1">The sequence shown here is derived from an EMBL/GenBank/DDBJ whole genome shotgun (WGS) entry which is preliminary data.</text>
</comment>
<organism evidence="1 2">
    <name type="scientific">Vreelandella azerica</name>
    <dbReference type="NCBI Taxonomy" id="2732867"/>
    <lineage>
        <taxon>Bacteria</taxon>
        <taxon>Pseudomonadati</taxon>
        <taxon>Pseudomonadota</taxon>
        <taxon>Gammaproteobacteria</taxon>
        <taxon>Oceanospirillales</taxon>
        <taxon>Halomonadaceae</taxon>
        <taxon>Vreelandella</taxon>
    </lineage>
</organism>
<proteinExistence type="predicted"/>
<dbReference type="InterPro" id="IPR013078">
    <property type="entry name" value="His_Pase_superF_clade-1"/>
</dbReference>
<dbReference type="Proteomes" id="UP000588806">
    <property type="component" value="Unassembled WGS sequence"/>
</dbReference>
<dbReference type="InterPro" id="IPR029033">
    <property type="entry name" value="His_PPase_superfam"/>
</dbReference>
<reference evidence="1 2" key="1">
    <citation type="submission" date="2020-05" db="EMBL/GenBank/DDBJ databases">
        <authorList>
            <person name="Ruan W."/>
            <person name="Jeon C.O."/>
            <person name="Chun B.H."/>
        </authorList>
    </citation>
    <scope>NUCLEOTIDE SEQUENCE [LARGE SCALE GENOMIC DNA]</scope>
    <source>
        <strain evidence="1 2">TBZ9</strain>
    </source>
</reference>
<dbReference type="Gene3D" id="3.40.50.1240">
    <property type="entry name" value="Phosphoglycerate mutase-like"/>
    <property type="match status" value="1"/>
</dbReference>
<name>A0A7Y3XBR2_9GAMM</name>
<keyword evidence="2" id="KW-1185">Reference proteome</keyword>
<dbReference type="PANTHER" id="PTHR47821:SF2">
    <property type="entry name" value="PHOSPHOGLYCERATE MUTASE FAMILY PROTEIN"/>
    <property type="match status" value="1"/>
</dbReference>
<dbReference type="Pfam" id="PF00300">
    <property type="entry name" value="His_Phos_1"/>
    <property type="match status" value="1"/>
</dbReference>
<evidence type="ECO:0000313" key="2">
    <source>
        <dbReference type="Proteomes" id="UP000588806"/>
    </source>
</evidence>
<evidence type="ECO:0000313" key="1">
    <source>
        <dbReference type="EMBL" id="NOG32608.1"/>
    </source>
</evidence>
<dbReference type="PANTHER" id="PTHR47821">
    <property type="entry name" value="PHOSPHOGLYCERATE MUTASE FAMILY PROTEIN"/>
    <property type="match status" value="1"/>
</dbReference>
<dbReference type="SUPFAM" id="SSF53254">
    <property type="entry name" value="Phosphoglycerate mutase-like"/>
    <property type="match status" value="1"/>
</dbReference>
<gene>
    <name evidence="1" type="ORF">HLB35_14110</name>
</gene>
<accession>A0A7Y3XBR2</accession>
<dbReference type="EMBL" id="JABFHI010000006">
    <property type="protein sequence ID" value="NOG32608.1"/>
    <property type="molecule type" value="Genomic_DNA"/>
</dbReference>
<dbReference type="SMART" id="SM00855">
    <property type="entry name" value="PGAM"/>
    <property type="match status" value="1"/>
</dbReference>
<sequence length="195" mass="21573">MPNTFITASHWRNRYLLMRHGHSQANQAGIIISSPEQGLNGYGLSPNGEQQLAEVVSGWAWPVPTRIVHSDFLRTTQTAARVATHFGLPLIAEQGLRERFFGAFDTQPDTCYAKVWAQDAVSAEHRWQGVEAVSQVAARMCTVIDGWEARAQDETILLVSHGDPLQILLTALSKKPLTQHRDQTALAPASITPWP</sequence>
<protein>
    <submittedName>
        <fullName evidence="1">Histidine phosphatase family protein</fullName>
    </submittedName>
</protein>
<dbReference type="CDD" id="cd07067">
    <property type="entry name" value="HP_PGM_like"/>
    <property type="match status" value="1"/>
</dbReference>
<dbReference type="AlphaFoldDB" id="A0A7Y3XBR2"/>